<gene>
    <name evidence="4" type="ORF">PGLA1383_LOCUS30830</name>
</gene>
<keyword evidence="5" id="KW-1185">Reference proteome</keyword>
<feature type="domain" description="CCHC-type" evidence="3">
    <location>
        <begin position="2155"/>
        <end position="2170"/>
    </location>
</feature>
<reference evidence="4" key="1">
    <citation type="submission" date="2021-02" db="EMBL/GenBank/DDBJ databases">
        <authorList>
            <person name="Dougan E. K."/>
            <person name="Rhodes N."/>
            <person name="Thang M."/>
            <person name="Chan C."/>
        </authorList>
    </citation>
    <scope>NUCLEOTIDE SEQUENCE</scope>
</reference>
<feature type="region of interest" description="Disordered" evidence="2">
    <location>
        <begin position="975"/>
        <end position="1078"/>
    </location>
</feature>
<feature type="domain" description="CCHC-type" evidence="3">
    <location>
        <begin position="314"/>
        <end position="328"/>
    </location>
</feature>
<feature type="compositionally biased region" description="Basic and acidic residues" evidence="2">
    <location>
        <begin position="1063"/>
        <end position="1078"/>
    </location>
</feature>
<dbReference type="Proteomes" id="UP000654075">
    <property type="component" value="Unassembled WGS sequence"/>
</dbReference>
<feature type="region of interest" description="Disordered" evidence="2">
    <location>
        <begin position="1717"/>
        <end position="1768"/>
    </location>
</feature>
<evidence type="ECO:0000259" key="3">
    <source>
        <dbReference type="PROSITE" id="PS50158"/>
    </source>
</evidence>
<dbReference type="PANTHER" id="PTHR11439">
    <property type="entry name" value="GAG-POL-RELATED RETROTRANSPOSON"/>
    <property type="match status" value="1"/>
</dbReference>
<dbReference type="InterPro" id="IPR043502">
    <property type="entry name" value="DNA/RNA_pol_sf"/>
</dbReference>
<dbReference type="PROSITE" id="PS50158">
    <property type="entry name" value="ZF_CCHC"/>
    <property type="match status" value="2"/>
</dbReference>
<feature type="compositionally biased region" description="Low complexity" evidence="2">
    <location>
        <begin position="979"/>
        <end position="1017"/>
    </location>
</feature>
<feature type="region of interest" description="Disordered" evidence="2">
    <location>
        <begin position="3330"/>
        <end position="3381"/>
    </location>
</feature>
<dbReference type="GO" id="GO:0003676">
    <property type="term" value="F:nucleic acid binding"/>
    <property type="evidence" value="ECO:0007669"/>
    <property type="project" value="InterPro"/>
</dbReference>
<dbReference type="EMBL" id="CAJNNV010025195">
    <property type="protein sequence ID" value="CAE8613047.1"/>
    <property type="molecule type" value="Genomic_DNA"/>
</dbReference>
<organism evidence="4 5">
    <name type="scientific">Polarella glacialis</name>
    <name type="common">Dinoflagellate</name>
    <dbReference type="NCBI Taxonomy" id="89957"/>
    <lineage>
        <taxon>Eukaryota</taxon>
        <taxon>Sar</taxon>
        <taxon>Alveolata</taxon>
        <taxon>Dinophyceae</taxon>
        <taxon>Suessiales</taxon>
        <taxon>Suessiaceae</taxon>
        <taxon>Polarella</taxon>
    </lineage>
</organism>
<feature type="region of interest" description="Disordered" evidence="2">
    <location>
        <begin position="1"/>
        <end position="39"/>
    </location>
</feature>
<dbReference type="PANTHER" id="PTHR11439:SF467">
    <property type="entry name" value="INTEGRASE CATALYTIC DOMAIN-CONTAINING PROTEIN"/>
    <property type="match status" value="1"/>
</dbReference>
<dbReference type="CDD" id="cd09272">
    <property type="entry name" value="RNase_HI_RT_Ty1"/>
    <property type="match status" value="1"/>
</dbReference>
<comment type="caution">
    <text evidence="4">The sequence shown here is derived from an EMBL/GenBank/DDBJ whole genome shotgun (WGS) entry which is preliminary data.</text>
</comment>
<feature type="compositionally biased region" description="Basic and acidic residues" evidence="2">
    <location>
        <begin position="1717"/>
        <end position="1726"/>
    </location>
</feature>
<evidence type="ECO:0000256" key="1">
    <source>
        <dbReference type="PROSITE-ProRule" id="PRU00047"/>
    </source>
</evidence>
<name>A0A813FJU7_POLGL</name>
<dbReference type="OrthoDB" id="413361at2759"/>
<dbReference type="GO" id="GO:0008270">
    <property type="term" value="F:zinc ion binding"/>
    <property type="evidence" value="ECO:0007669"/>
    <property type="project" value="UniProtKB-KW"/>
</dbReference>
<feature type="region of interest" description="Disordered" evidence="2">
    <location>
        <begin position="3481"/>
        <end position="3502"/>
    </location>
</feature>
<dbReference type="SUPFAM" id="SSF56672">
    <property type="entry name" value="DNA/RNA polymerases"/>
    <property type="match status" value="1"/>
</dbReference>
<feature type="region of interest" description="Disordered" evidence="2">
    <location>
        <begin position="368"/>
        <end position="423"/>
    </location>
</feature>
<feature type="region of interest" description="Disordered" evidence="2">
    <location>
        <begin position="3771"/>
        <end position="3801"/>
    </location>
</feature>
<feature type="compositionally biased region" description="Basic and acidic residues" evidence="2">
    <location>
        <begin position="1425"/>
        <end position="1437"/>
    </location>
</feature>
<keyword evidence="1" id="KW-0479">Metal-binding</keyword>
<protein>
    <recommendedName>
        <fullName evidence="3">CCHC-type domain-containing protein</fullName>
    </recommendedName>
</protein>
<feature type="region of interest" description="Disordered" evidence="2">
    <location>
        <begin position="1413"/>
        <end position="1437"/>
    </location>
</feature>
<sequence length="3801" mass="415577">MDSDVEMLWEPSADVGRQPTGFPGQMPEASGPPATEPPGEATMATTAGGWDFAAAAKILDLKGVLQPPKFAPDERDFPEWRYQFESTMTLLQMDELMEAAVQAPESPKLCDMTAHQRQGARFLHALLVALTRGVPKAEVLVKGIRDKNGFAAWRTLLREYAPPTADRQTAVLGGLLNPQWDESRPWYPQLLAWENHIADHALETGVDMPDPIKAATLVRHAPENIQAFLQLCPAQITDSYPKLKAAVRGFLQKTIVYDANGDEEPPGRQQRQPAGKAQGKGSSGSRAAASASSRATPQRQTRATGAKQPFEGVCYRCNKQGHKASDCRVVLQLEEGQQPDTPRGSVGALREAWKGVLDSPYAVLALRDGEDGDESSDDEALPGLVESTDSEAGEEAREREEESSDDELWAARGPATTTDVVDSMREEAVGPKALLLIDSGSFGHVCPPGFARTWGQPLLGQQVNRRITTATGSVVERTGELRRVYFDLGQGLLAQIDFEILPVTQPILSTGRLAQHGHQVVLGPVGQSYLQCHNKRFPFVCHGSLCYLPAQVLPPPPTVSELAPVSAISALPGGGPAAEAEEAASAQPTAEARALHRCTHTPYAAWCTTCISAKGTDRPHRRVQREEESNGGGDAPHVLQLDYSFWKAASTESTVPVLLGVVTPGAYAFSAMSRVKGREDMEALRALYDFTLEAGLVGQDLRVRTDSEPAIMALAQALGNKRSPARTFLETAPIKSPGSIGAVDRFAQTAAGECRALKMDVEEMWACAVDTQSPVLPWMVSHVSWVYNRFQPHGDHRTSYEALRGQPYQGEVFRFTQPVAARDPEALLNPKLEARWQSGLWLGRSALADDHVVGLAGGILRTRSVKPLAEWTQDLYVQMRWTPWRPQAETVEKTTGQPVPMSTPMLGPVSGGDALRSAPRATLTGTGGARTAAGRELQAFKAEWGSTPGCPACKRAMGAAHTSWCKKRRVQWSRHKASEPAGLPAAELEGAAPPTAEPEGLPATELEGAAPPTAEPEGLPPAEPEGAAMPDAGPEPMEVQLEKRKLEPEGEVPARRLRFKQAPVEKRKYEQTHEAAEEEYEMRVRDAPVGDGGDAVASDMVQQVQRRCARDPQEPDPHPWEHLRRRPSRYGIYTVSEEQEIFVGSEPGWTEDGRELPQDQVEAGRRREMASMRKFEVFRRVRRSEVPAHTRIIGSRFLYTVKRPGEVKARLVAQEVKRSSPYMSFLETFAGCPTSTANRLVVWRALQRGWELLEGDVSTAFLHAPIDGDEEVLIRPPPGMDDDHYWVLQKALYGLRRSPRLWQNWFASQLATVGFCRCRADPQLYYRRSDDALIVTHADDLRLTAAPGELQPLKEALSGLMVLKWGDIMGERWGKFLGSFWRRLVSDAGADVVQVKPHPRHVEAMIEGMGLRTGKGTRSPAWSAQEERKSPGELREDQQRTYRSLTGVVQWLALVRPDLQYVSKELARSLCFPTTRDWARLKKTARYLQTTRELVLELKVDSTMPLSILVWCDASFASDEQCKSTSGNLVFLQGLLLQSSSKTQAVTAKSSAEAELLGVNSGVSEGLFVQSLLLDILEEIVPLEALTDSTACLGITGRLGLGRLKHVEVKHLWIQEAVRTRSVSVSKVDTQENLADLLTKPLPPAKVEYLRAGVGMKKVSDEREETIAVLDEQPGDAPCCSRCGRACPFCQGQTAAGAGSSSSSGDKRPHVVHVGDVHNYGHERGGQGDGQTLPGAGVRRGVPRPMARAGATEQTTASAPPARSQPEAEVRQLRGAPTVAQLDYIALLARRRGLQADDFLAGVNTKQQASEITEQYAQLIGGRYGVQDRDAVASTLTRAGQETCYPQGYMFASARRGSGPDRFSNPRPFSVAVVMGISGVQAGFLGMITPMELDGPTGFKVQDLATKLVDLRGIARPPTFTGADSDWQDWRYRFESIAAMLGLDEILAIAAEQEDIDADLFTPEEKARSKFLHGLLVLLVQLCAGRALAVVKLYDKTNGLGAWHALVAEYEPATVARHCAMLAGLLAPVWTTTSPFTEQLLAWERDVAQYELASGAKLPDAVKVAVIQRWAPEQVKQFLRMRPADSVDTFKLLKATLQDYRSRGQVFDYQGVLQQPVFVNNAQAVPFVPMEVDTVKGKGKGKGQTAGQSQTQGLCHYCQKPGHYAKECRKKQSARGQFQPRQQQQLQPNMSALDGEIALDMISPIEDFGANDPWLMVLTSEVQDQRLDDLTAVLTLEGSGGAGEPAVLLLIDSGAYARVCPIDFATEYPVKPSPVSIMAVAADGRALTHYGQKRVPIQLWGRQPVWVTFQVLDVRRPILSVGALKTTGYEVKFGVSSWIQRRQKRILLLSHGNLFYLPVRVVRPEDAWPCPKGSVAVVEHALGKPLSHAQPEATVVPVEVEAADVADEQGPEMVVQPHGPSRPAMPTAEAVQKRRLTHLPFAAWCDICVQGRARDAAHCRVQATEEEVPIVELDYTFVKTLLEDDTLVPVLVMAEKAHAYGAGCVCQAKGRADPYATQQVLEFLTEPGVQVTIRMRTDSEMSIQALAQGVAVRRAPARTILEVTPVGSSSSLGSAERLAQDLSGQSRVLKLAVERRWGVTLRANSPMIPWIVRHAGWLRNRFQSLRRLGKTPFESLQQRSYRGLIFEFGEPVLARLPQALEQPKLEPRWQPGVWLGKAISSDEQIVGTTTGVIRTRSVRPLTQADQAQGLLQAMRWTPWQMSPAPAPPGPLSRTVVRQPTGGAATSSGRELRQFLADQGSTPGCAACEHPSHRAHTQMCKARRQAWIQQRGQAEAATEQAEVQEERAVRRRVTGKQLESQAVDPEMPELVDSDDEEMPQQAAKRKAEVLLVIRLGPWRDDISKEMLDPEATEVGMANELQSFVDFDVKDDTTLQDFQRDASPRKTIVCSGWVLRDRSTGRQKKVKARIVAQQVNYGGDGVMSETFAATPTAAGQRILLWWAVVGGLVVQLADVSAAFLHAKLPEDDSVYLRPPPDIQQARRAAGQPEVLWKLKRALYGLRAAPRLFQEHLASKLQQHGWTRLRADPQLFVSGDGGQLISVHADDILIAASKKDMEEVFRMLESEFKLKRGETLDESRWVKYLGREWQKSSQGYRVRIPVAYWRKVLTDVGLQTCKPVATPFLTEAELLGADQPLPAAEARQFRSKVGQLLWTLGERPDLSFAMKELARGMSTPLQCHQLRLKRVLRYVQGAQDYTMELKVDKNLPRELQVCVDASWASGPDRKSTSGGAVEGKLAESILKEMQLEDEVRMKRLTVRRVPSSTNPADLLTKAMPKPRFLMLLGLLGMSREEVLVLSWHGYNRGWTTWLDPTHPGSATSAGEGADANHQQAPVPPAARRRPAAHRGAASEQPTRGSANESAAERLAREIAEGVAAAARSSSSQTVYNTTVHMPVATGGASSSRAPLGATIGGADAADTVSQQSRPTQRQCDYIATLSIQRGLDARDVLTAITTKAEASAAIDQLRARPSCPEPEDEYDSGGDNIDIPLPVVPIPMVSEVDGKVAWDECDECDDEVHSSLTSSVAGELESCRDDTESCAIGTNSLCRGASFRRPMPPPSPREPSSQGSACPALARRRRTVPPPNEQEEVKLLGSTSVRSISPPLEEHYQCFFRAAWGSNSDSGPASNMDPILEEDGAGCDFSRGELIRPFSASASGIAAFGGSRTPKGGISSGWISNGISNSVRGVTSRYVGTPAQAANAVLNTPLADPYSASDLSTKSSSPRGMSKVAMPRHVACIRKQVIASRRLEEQLDLCTFSSKQKRSSTDRVDTADELSSSAGAGSVR</sequence>
<evidence type="ECO:0000313" key="5">
    <source>
        <dbReference type="Proteomes" id="UP000654075"/>
    </source>
</evidence>
<dbReference type="InterPro" id="IPR036875">
    <property type="entry name" value="Znf_CCHC_sf"/>
</dbReference>
<feature type="compositionally biased region" description="Low complexity" evidence="2">
    <location>
        <begin position="1024"/>
        <end position="1038"/>
    </location>
</feature>
<feature type="compositionally biased region" description="Acidic residues" evidence="2">
    <location>
        <begin position="370"/>
        <end position="380"/>
    </location>
</feature>
<feature type="region of interest" description="Disordered" evidence="2">
    <location>
        <begin position="259"/>
        <end position="306"/>
    </location>
</feature>
<accession>A0A813FJU7</accession>
<proteinExistence type="predicted"/>
<keyword evidence="1" id="KW-0862">Zinc</keyword>
<dbReference type="InterPro" id="IPR013103">
    <property type="entry name" value="RVT_2"/>
</dbReference>
<dbReference type="SUPFAM" id="SSF57756">
    <property type="entry name" value="Retrovirus zinc finger-like domains"/>
    <property type="match status" value="1"/>
</dbReference>
<dbReference type="InterPro" id="IPR001878">
    <property type="entry name" value="Znf_CCHC"/>
</dbReference>
<feature type="compositionally biased region" description="Low complexity" evidence="2">
    <location>
        <begin position="274"/>
        <end position="295"/>
    </location>
</feature>
<feature type="compositionally biased region" description="Polar residues" evidence="2">
    <location>
        <begin position="3368"/>
        <end position="3377"/>
    </location>
</feature>
<evidence type="ECO:0000256" key="2">
    <source>
        <dbReference type="SAM" id="MobiDB-lite"/>
    </source>
</evidence>
<feature type="region of interest" description="Disordered" evidence="2">
    <location>
        <begin position="3566"/>
        <end position="3611"/>
    </location>
</feature>
<dbReference type="SMART" id="SM00343">
    <property type="entry name" value="ZnF_C2HC"/>
    <property type="match status" value="2"/>
</dbReference>
<evidence type="ECO:0000313" key="4">
    <source>
        <dbReference type="EMBL" id="CAE8613047.1"/>
    </source>
</evidence>
<dbReference type="Pfam" id="PF07727">
    <property type="entry name" value="RVT_2"/>
    <property type="match status" value="2"/>
</dbReference>
<keyword evidence="1" id="KW-0863">Zinc-finger</keyword>
<feature type="non-terminal residue" evidence="4">
    <location>
        <position position="3801"/>
    </location>
</feature>
<feature type="compositionally biased region" description="Polar residues" evidence="2">
    <location>
        <begin position="3790"/>
        <end position="3801"/>
    </location>
</feature>
<feature type="compositionally biased region" description="Basic and acidic residues" evidence="2">
    <location>
        <begin position="1040"/>
        <end position="1054"/>
    </location>
</feature>